<organism evidence="2 3">
    <name type="scientific">Lactuca saligna</name>
    <name type="common">Willowleaf lettuce</name>
    <dbReference type="NCBI Taxonomy" id="75948"/>
    <lineage>
        <taxon>Eukaryota</taxon>
        <taxon>Viridiplantae</taxon>
        <taxon>Streptophyta</taxon>
        <taxon>Embryophyta</taxon>
        <taxon>Tracheophyta</taxon>
        <taxon>Spermatophyta</taxon>
        <taxon>Magnoliopsida</taxon>
        <taxon>eudicotyledons</taxon>
        <taxon>Gunneridae</taxon>
        <taxon>Pentapetalae</taxon>
        <taxon>asterids</taxon>
        <taxon>campanulids</taxon>
        <taxon>Asterales</taxon>
        <taxon>Asteraceae</taxon>
        <taxon>Cichorioideae</taxon>
        <taxon>Cichorieae</taxon>
        <taxon>Lactucinae</taxon>
        <taxon>Lactuca</taxon>
    </lineage>
</organism>
<protein>
    <submittedName>
        <fullName evidence="2">Uncharacterized protein</fullName>
    </submittedName>
</protein>
<name>A0AA35ZT06_LACSI</name>
<feature type="compositionally biased region" description="Basic and acidic residues" evidence="1">
    <location>
        <begin position="143"/>
        <end position="162"/>
    </location>
</feature>
<evidence type="ECO:0000313" key="2">
    <source>
        <dbReference type="EMBL" id="CAI9297157.1"/>
    </source>
</evidence>
<dbReference type="EMBL" id="OX465084">
    <property type="protein sequence ID" value="CAI9297157.1"/>
    <property type="molecule type" value="Genomic_DNA"/>
</dbReference>
<reference evidence="2" key="1">
    <citation type="submission" date="2023-04" db="EMBL/GenBank/DDBJ databases">
        <authorList>
            <person name="Vijverberg K."/>
            <person name="Xiong W."/>
            <person name="Schranz E."/>
        </authorList>
    </citation>
    <scope>NUCLEOTIDE SEQUENCE</scope>
</reference>
<sequence>MESAYDSFGANTNMESEHDTRTITTTPEAIQEDEELEVLDNDVFLTGSSSDEGNKGQRRKTIKAIRRAHANENVQVQNRNPDTTIIVDVESEPNPDVDTRIFRRVYACLGDLKKGFVPGKQDFPGHNTTTCKGQRLNVGNDGGKAREKDNGKTKWKEKGKTKGEKRKGKGTTGIGIWLSFGFLFM</sequence>
<keyword evidence="3" id="KW-1185">Reference proteome</keyword>
<feature type="region of interest" description="Disordered" evidence="1">
    <location>
        <begin position="127"/>
        <end position="171"/>
    </location>
</feature>
<accession>A0AA35ZT06</accession>
<evidence type="ECO:0000313" key="3">
    <source>
        <dbReference type="Proteomes" id="UP001177003"/>
    </source>
</evidence>
<gene>
    <name evidence="2" type="ORF">LSALG_LOCUS35988</name>
</gene>
<proteinExistence type="predicted"/>
<dbReference type="AlphaFoldDB" id="A0AA35ZT06"/>
<dbReference type="Proteomes" id="UP001177003">
    <property type="component" value="Chromosome 8"/>
</dbReference>
<evidence type="ECO:0000256" key="1">
    <source>
        <dbReference type="SAM" id="MobiDB-lite"/>
    </source>
</evidence>
<feature type="region of interest" description="Disordered" evidence="1">
    <location>
        <begin position="1"/>
        <end position="22"/>
    </location>
</feature>